<organism evidence="2 3">
    <name type="scientific">Adhaeribacter rhizoryzae</name>
    <dbReference type="NCBI Taxonomy" id="2607907"/>
    <lineage>
        <taxon>Bacteria</taxon>
        <taxon>Pseudomonadati</taxon>
        <taxon>Bacteroidota</taxon>
        <taxon>Cytophagia</taxon>
        <taxon>Cytophagales</taxon>
        <taxon>Hymenobacteraceae</taxon>
        <taxon>Adhaeribacter</taxon>
    </lineage>
</organism>
<dbReference type="Proteomes" id="UP000323426">
    <property type="component" value="Unassembled WGS sequence"/>
</dbReference>
<dbReference type="AlphaFoldDB" id="A0A5M6DLL5"/>
<dbReference type="EMBL" id="VWSF01000003">
    <property type="protein sequence ID" value="KAA5548428.1"/>
    <property type="molecule type" value="Genomic_DNA"/>
</dbReference>
<proteinExistence type="predicted"/>
<dbReference type="RefSeq" id="WP_150087559.1">
    <property type="nucleotide sequence ID" value="NZ_VWSF01000003.1"/>
</dbReference>
<keyword evidence="1" id="KW-0732">Signal</keyword>
<reference evidence="2 3" key="1">
    <citation type="submission" date="2019-09" db="EMBL/GenBank/DDBJ databases">
        <title>Genome sequence and assembly of Adhaeribacter sp.</title>
        <authorList>
            <person name="Chhetri G."/>
        </authorList>
    </citation>
    <scope>NUCLEOTIDE SEQUENCE [LARGE SCALE GENOMIC DNA]</scope>
    <source>
        <strain evidence="2 3">DK36</strain>
    </source>
</reference>
<feature type="chain" id="PRO_5024283326" description="Lipocalin-like domain-containing protein" evidence="1">
    <location>
        <begin position="24"/>
        <end position="152"/>
    </location>
</feature>
<evidence type="ECO:0000313" key="2">
    <source>
        <dbReference type="EMBL" id="KAA5548428.1"/>
    </source>
</evidence>
<accession>A0A5M6DLL5</accession>
<evidence type="ECO:0008006" key="4">
    <source>
        <dbReference type="Google" id="ProtNLM"/>
    </source>
</evidence>
<feature type="signal peptide" evidence="1">
    <location>
        <begin position="1"/>
        <end position="23"/>
    </location>
</feature>
<protein>
    <recommendedName>
        <fullName evidence="4">Lipocalin-like domain-containing protein</fullName>
    </recommendedName>
</protein>
<sequence>MKLLKNSSALFNAAIFLFITGCATPGAVTGTTQPAPQEQVTTERTTLEGKWDYTMSNPEQAPFSGVLMVQRGGSAGYTGWISVSTIDYEAQTKVTKAEIHGEKFTYIGEVQTRVGSYPFELTGIIRGDKMTGQNKVKTEDGPVIFNLTATRK</sequence>
<name>A0A5M6DLL5_9BACT</name>
<keyword evidence="3" id="KW-1185">Reference proteome</keyword>
<gene>
    <name evidence="2" type="ORF">F0145_06795</name>
</gene>
<dbReference type="PROSITE" id="PS51257">
    <property type="entry name" value="PROKAR_LIPOPROTEIN"/>
    <property type="match status" value="1"/>
</dbReference>
<comment type="caution">
    <text evidence="2">The sequence shown here is derived from an EMBL/GenBank/DDBJ whole genome shotgun (WGS) entry which is preliminary data.</text>
</comment>
<evidence type="ECO:0000256" key="1">
    <source>
        <dbReference type="SAM" id="SignalP"/>
    </source>
</evidence>
<evidence type="ECO:0000313" key="3">
    <source>
        <dbReference type="Proteomes" id="UP000323426"/>
    </source>
</evidence>